<dbReference type="EMBL" id="FRBT01000003">
    <property type="protein sequence ID" value="SHM00799.1"/>
    <property type="molecule type" value="Genomic_DNA"/>
</dbReference>
<sequence>MKKFAILFVLLFISCNNQRKETHNSTEKKISKEKVIQDISILRKCGFFEEFQNLTDIEVLDKLHARRIKEYSEMFEKLYNPGMNIDEFELACLDSHKMIYMDLEADVSSENHVYKDVINMFSLLSKGTFDPENIEEKWLSHSGPIKVNFKFNNEIVGFEPKYSDDWLDSKVFEICMDKIKTKNIRIVECLGENKYGYGQSVAFMRLTETEQKILEKEYHYKFRN</sequence>
<evidence type="ECO:0000313" key="1">
    <source>
        <dbReference type="EMBL" id="SHM00799.1"/>
    </source>
</evidence>
<evidence type="ECO:0008006" key="3">
    <source>
        <dbReference type="Google" id="ProtNLM"/>
    </source>
</evidence>
<protein>
    <recommendedName>
        <fullName evidence="3">Lipoprotein</fullName>
    </recommendedName>
</protein>
<gene>
    <name evidence="1" type="ORF">SAMN05444484_103288</name>
</gene>
<reference evidence="2" key="1">
    <citation type="submission" date="2016-11" db="EMBL/GenBank/DDBJ databases">
        <authorList>
            <person name="Varghese N."/>
            <person name="Submissions S."/>
        </authorList>
    </citation>
    <scope>NUCLEOTIDE SEQUENCE [LARGE SCALE GENOMIC DNA]</scope>
    <source>
        <strain evidence="2">DSM 24724</strain>
    </source>
</reference>
<dbReference type="STRING" id="946677.SAMN05444484_103288"/>
<keyword evidence="2" id="KW-1185">Reference proteome</keyword>
<dbReference type="Proteomes" id="UP000184028">
    <property type="component" value="Unassembled WGS sequence"/>
</dbReference>
<dbReference type="RefSeq" id="WP_068842454.1">
    <property type="nucleotide sequence ID" value="NZ_FRBT01000003.1"/>
</dbReference>
<dbReference type="PROSITE" id="PS51257">
    <property type="entry name" value="PROKAR_LIPOPROTEIN"/>
    <property type="match status" value="1"/>
</dbReference>
<name>A0A1M7FAQ5_9FLAO</name>
<dbReference type="AlphaFoldDB" id="A0A1M7FAQ5"/>
<organism evidence="1 2">
    <name type="scientific">Flavobacterium chilense</name>
    <dbReference type="NCBI Taxonomy" id="946677"/>
    <lineage>
        <taxon>Bacteria</taxon>
        <taxon>Pseudomonadati</taxon>
        <taxon>Bacteroidota</taxon>
        <taxon>Flavobacteriia</taxon>
        <taxon>Flavobacteriales</taxon>
        <taxon>Flavobacteriaceae</taxon>
        <taxon>Flavobacterium</taxon>
    </lineage>
</organism>
<accession>A0A1M7FAQ5</accession>
<evidence type="ECO:0000313" key="2">
    <source>
        <dbReference type="Proteomes" id="UP000184028"/>
    </source>
</evidence>
<dbReference type="OrthoDB" id="977852at2"/>
<proteinExistence type="predicted"/>